<gene>
    <name evidence="2" type="ORF">SYYSPA8_34655</name>
</gene>
<keyword evidence="3" id="KW-1185">Reference proteome</keyword>
<feature type="region of interest" description="Disordered" evidence="1">
    <location>
        <begin position="120"/>
        <end position="145"/>
    </location>
</feature>
<evidence type="ECO:0000313" key="3">
    <source>
        <dbReference type="Proteomes" id="UP001291653"/>
    </source>
</evidence>
<protein>
    <submittedName>
        <fullName evidence="2">Redoxin domain-containing protein</fullName>
    </submittedName>
</protein>
<name>A0ABQ5PAD2_9ACTN</name>
<dbReference type="EMBL" id="BSBI01000021">
    <property type="protein sequence ID" value="GLF99550.1"/>
    <property type="molecule type" value="Genomic_DNA"/>
</dbReference>
<feature type="compositionally biased region" description="Low complexity" evidence="1">
    <location>
        <begin position="128"/>
        <end position="145"/>
    </location>
</feature>
<proteinExistence type="predicted"/>
<evidence type="ECO:0000313" key="2">
    <source>
        <dbReference type="EMBL" id="GLF99550.1"/>
    </source>
</evidence>
<accession>A0ABQ5PAD2</accession>
<comment type="caution">
    <text evidence="2">The sequence shown here is derived from an EMBL/GenBank/DDBJ whole genome shotgun (WGS) entry which is preliminary data.</text>
</comment>
<dbReference type="RefSeq" id="WP_323451488.1">
    <property type="nucleotide sequence ID" value="NZ_BSBI01000021.1"/>
</dbReference>
<evidence type="ECO:0000256" key="1">
    <source>
        <dbReference type="SAM" id="MobiDB-lite"/>
    </source>
</evidence>
<dbReference type="Gene3D" id="3.40.30.10">
    <property type="entry name" value="Glutaredoxin"/>
    <property type="match status" value="1"/>
</dbReference>
<dbReference type="InterPro" id="IPR017937">
    <property type="entry name" value="Thioredoxin_CS"/>
</dbReference>
<dbReference type="PROSITE" id="PS00194">
    <property type="entry name" value="THIOREDOXIN_1"/>
    <property type="match status" value="1"/>
</dbReference>
<sequence length="209" mass="21141">MSPLAVAVLAVGALAMVNLVLVVGVVRRLREHSELLARTPGPAAGLPEGMTGVAPAGTPVPAFTTGPADSPVTDRDLADGTLVAFFSPTCGPCRDKLPGFVARYADRPEEARHVLAVVVHESGDPGDPDTTGTTGTTGTTDTADTADGSMAAALAAVVPTVQEPYDGPVTEAFAVKAFPSCVRVGHGPDGGLVVTEVGNWPRTPVPAAR</sequence>
<organism evidence="2 3">
    <name type="scientific">Streptomyces yaizuensis</name>
    <dbReference type="NCBI Taxonomy" id="2989713"/>
    <lineage>
        <taxon>Bacteria</taxon>
        <taxon>Bacillati</taxon>
        <taxon>Actinomycetota</taxon>
        <taxon>Actinomycetes</taxon>
        <taxon>Kitasatosporales</taxon>
        <taxon>Streptomycetaceae</taxon>
        <taxon>Streptomyces</taxon>
    </lineage>
</organism>
<dbReference type="SUPFAM" id="SSF52833">
    <property type="entry name" value="Thioredoxin-like"/>
    <property type="match status" value="1"/>
</dbReference>
<reference evidence="2 3" key="1">
    <citation type="submission" date="2022-10" db="EMBL/GenBank/DDBJ databases">
        <title>Draft genome sequence of Streptomyces sp. YSPA8.</title>
        <authorList>
            <person name="Moriuchi R."/>
            <person name="Dohra H."/>
            <person name="Yamamura H."/>
            <person name="Kodani S."/>
        </authorList>
    </citation>
    <scope>NUCLEOTIDE SEQUENCE [LARGE SCALE GENOMIC DNA]</scope>
    <source>
        <strain evidence="2 3">YSPA8</strain>
    </source>
</reference>
<dbReference type="Proteomes" id="UP001291653">
    <property type="component" value="Unassembled WGS sequence"/>
</dbReference>
<dbReference type="InterPro" id="IPR036249">
    <property type="entry name" value="Thioredoxin-like_sf"/>
</dbReference>